<keyword evidence="3" id="KW-1185">Reference proteome</keyword>
<feature type="region of interest" description="Disordered" evidence="1">
    <location>
        <begin position="1"/>
        <end position="50"/>
    </location>
</feature>
<feature type="compositionally biased region" description="Basic residues" evidence="1">
    <location>
        <begin position="1"/>
        <end position="12"/>
    </location>
</feature>
<organism evidence="2 3">
    <name type="scientific">Rangifer tarandus platyrhynchus</name>
    <name type="common">Svalbard reindeer</name>
    <dbReference type="NCBI Taxonomy" id="3082113"/>
    <lineage>
        <taxon>Eukaryota</taxon>
        <taxon>Metazoa</taxon>
        <taxon>Chordata</taxon>
        <taxon>Craniata</taxon>
        <taxon>Vertebrata</taxon>
        <taxon>Euteleostomi</taxon>
        <taxon>Mammalia</taxon>
        <taxon>Eutheria</taxon>
        <taxon>Laurasiatheria</taxon>
        <taxon>Artiodactyla</taxon>
        <taxon>Ruminantia</taxon>
        <taxon>Pecora</taxon>
        <taxon>Cervidae</taxon>
        <taxon>Odocoileinae</taxon>
        <taxon>Rangifer</taxon>
    </lineage>
</organism>
<reference evidence="2" key="1">
    <citation type="submission" date="2023-04" db="EMBL/GenBank/DDBJ databases">
        <authorList>
            <consortium name="ELIXIR-Norway"/>
        </authorList>
    </citation>
    <scope>NUCLEOTIDE SEQUENCE [LARGE SCALE GENOMIC DNA]</scope>
</reference>
<protein>
    <submittedName>
        <fullName evidence="2">Uncharacterized protein</fullName>
    </submittedName>
</protein>
<evidence type="ECO:0000313" key="2">
    <source>
        <dbReference type="EMBL" id="CAI9163194.1"/>
    </source>
</evidence>
<evidence type="ECO:0000256" key="1">
    <source>
        <dbReference type="SAM" id="MobiDB-lite"/>
    </source>
</evidence>
<gene>
    <name evidence="2" type="ORF">MRATA1EN1_LOCUS12156</name>
</gene>
<name>A0ABN8YNZ3_RANTA</name>
<accession>A0ABN8YNZ3</accession>
<dbReference type="EMBL" id="OX459957">
    <property type="protein sequence ID" value="CAI9163194.1"/>
    <property type="molecule type" value="Genomic_DNA"/>
</dbReference>
<proteinExistence type="predicted"/>
<evidence type="ECO:0000313" key="3">
    <source>
        <dbReference type="Proteomes" id="UP001176941"/>
    </source>
</evidence>
<sequence>MPFARVRRRGHTQTRELRAGSFRRPGGGAFRGRDSASAHRNRPMPHQGYSRWPSPLLSTVGLRCPLSFTEVGAYVLKLQHHSEMEKRAAGSVSLISTLCSLCRLPVEETEVQHSCRFPTPFF</sequence>
<dbReference type="Proteomes" id="UP001176941">
    <property type="component" value="Chromosome 21"/>
</dbReference>